<organism evidence="5 6">
    <name type="scientific">Ohessyouella blattaphilus</name>
    <dbReference type="NCBI Taxonomy" id="2949333"/>
    <lineage>
        <taxon>Bacteria</taxon>
        <taxon>Bacillati</taxon>
        <taxon>Bacillota</taxon>
        <taxon>Clostridia</taxon>
        <taxon>Lachnospirales</taxon>
        <taxon>Lachnospiraceae</taxon>
        <taxon>Ohessyouella</taxon>
    </lineage>
</organism>
<comment type="caution">
    <text evidence="5">The sequence shown here is derived from an EMBL/GenBank/DDBJ whole genome shotgun (WGS) entry which is preliminary data.</text>
</comment>
<gene>
    <name evidence="5" type="ORF">NK118_09710</name>
</gene>
<dbReference type="InterPro" id="IPR011711">
    <property type="entry name" value="GntR_C"/>
</dbReference>
<feature type="domain" description="GntR C-terminal" evidence="4">
    <location>
        <begin position="121"/>
        <end position="245"/>
    </location>
</feature>
<dbReference type="SMART" id="SM00895">
    <property type="entry name" value="FCD"/>
    <property type="match status" value="1"/>
</dbReference>
<dbReference type="InterPro" id="IPR013668">
    <property type="entry name" value="RNase_R_HTH_12"/>
</dbReference>
<evidence type="ECO:0000313" key="5">
    <source>
        <dbReference type="EMBL" id="MCP1110525.1"/>
    </source>
</evidence>
<sequence>MGESSNLISHLMRTGLFKTNRDVLDYFILDDISAHDGPMGSWTLVQLLADRGVDVSSATIGRYLKDLDYAGYTVRESNQGRILTPEGKAHLKTLSEQIERAEVHDGETQALCVNEYDELFDLLKARRVLEVAVMKEAIKNATAKDIERLRLSNSDYYADLAEKVDHIEPALDFHAILAEMSGNKYFISLLKLLIYEEKQVEAGLDVLETRFQGDVYAAQHEEITNAVEKKDVDLAVRLMKEHMDEIIRTVEQQINELKKVEN</sequence>
<dbReference type="Pfam" id="PF07729">
    <property type="entry name" value="FCD"/>
    <property type="match status" value="1"/>
</dbReference>
<dbReference type="EMBL" id="JAMZFV010000014">
    <property type="protein sequence ID" value="MCP1110525.1"/>
    <property type="molecule type" value="Genomic_DNA"/>
</dbReference>
<evidence type="ECO:0000313" key="6">
    <source>
        <dbReference type="Proteomes" id="UP001523565"/>
    </source>
</evidence>
<keyword evidence="2" id="KW-0238">DNA-binding</keyword>
<dbReference type="Proteomes" id="UP001523565">
    <property type="component" value="Unassembled WGS sequence"/>
</dbReference>
<name>A0ABT1EIK6_9FIRM</name>
<dbReference type="PANTHER" id="PTHR43537:SF53">
    <property type="entry name" value="HTH-TYPE TRANSCRIPTIONAL REPRESSOR NANR"/>
    <property type="match status" value="1"/>
</dbReference>
<keyword evidence="3" id="KW-0804">Transcription</keyword>
<dbReference type="Gene3D" id="1.20.120.530">
    <property type="entry name" value="GntR ligand-binding domain-like"/>
    <property type="match status" value="1"/>
</dbReference>
<dbReference type="InterPro" id="IPR036390">
    <property type="entry name" value="WH_DNA-bd_sf"/>
</dbReference>
<evidence type="ECO:0000259" key="4">
    <source>
        <dbReference type="SMART" id="SM00895"/>
    </source>
</evidence>
<keyword evidence="6" id="KW-1185">Reference proteome</keyword>
<dbReference type="SUPFAM" id="SSF46785">
    <property type="entry name" value="Winged helix' DNA-binding domain"/>
    <property type="match status" value="1"/>
</dbReference>
<evidence type="ECO:0000256" key="3">
    <source>
        <dbReference type="ARBA" id="ARBA00023163"/>
    </source>
</evidence>
<dbReference type="SUPFAM" id="SSF48008">
    <property type="entry name" value="GntR ligand-binding domain-like"/>
    <property type="match status" value="1"/>
</dbReference>
<proteinExistence type="predicted"/>
<dbReference type="PANTHER" id="PTHR43537">
    <property type="entry name" value="TRANSCRIPTIONAL REGULATOR, GNTR FAMILY"/>
    <property type="match status" value="1"/>
</dbReference>
<reference evidence="5 6" key="1">
    <citation type="journal article" date="2022" name="Genome Biol. Evol.">
        <title>Host diet, physiology and behaviors set the stage for Lachnospiraceae cladogenesis.</title>
        <authorList>
            <person name="Vera-Ponce De Leon A."/>
            <person name="Schneider M."/>
            <person name="Jahnes B.C."/>
            <person name="Sadowski V."/>
            <person name="Camuy-Velez L.A."/>
            <person name="Duan J."/>
            <person name="Sabree Z.L."/>
        </authorList>
    </citation>
    <scope>NUCLEOTIDE SEQUENCE [LARGE SCALE GENOMIC DNA]</scope>
    <source>
        <strain evidence="5 6">PAL227</strain>
    </source>
</reference>
<accession>A0ABT1EIK6</accession>
<keyword evidence="1" id="KW-0805">Transcription regulation</keyword>
<dbReference type="InterPro" id="IPR008920">
    <property type="entry name" value="TF_FadR/GntR_C"/>
</dbReference>
<dbReference type="RefSeq" id="WP_262069405.1">
    <property type="nucleotide sequence ID" value="NZ_JAMXOC010000014.1"/>
</dbReference>
<evidence type="ECO:0000256" key="2">
    <source>
        <dbReference type="ARBA" id="ARBA00023125"/>
    </source>
</evidence>
<protein>
    <submittedName>
        <fullName evidence="5">FCD domain-containing protein</fullName>
    </submittedName>
</protein>
<evidence type="ECO:0000256" key="1">
    <source>
        <dbReference type="ARBA" id="ARBA00023015"/>
    </source>
</evidence>
<dbReference type="Pfam" id="PF08461">
    <property type="entry name" value="WHD_RNase_R"/>
    <property type="match status" value="1"/>
</dbReference>